<dbReference type="Gene3D" id="2.40.10.10">
    <property type="entry name" value="Trypsin-like serine proteases"/>
    <property type="match status" value="1"/>
</dbReference>
<comment type="caution">
    <text evidence="1">The sequence shown here is derived from an EMBL/GenBank/DDBJ whole genome shotgun (WGS) entry which is preliminary data.</text>
</comment>
<sequence>MAEEGDSGGPLMSKIGQNNWVQVGVASTAYCDPKNPETTDGITSQYAPIDCNWIEEATNGEVKCIE</sequence>
<protein>
    <recommendedName>
        <fullName evidence="3">Peptidase S1 domain-containing protein</fullName>
    </recommendedName>
</protein>
<evidence type="ECO:0000313" key="2">
    <source>
        <dbReference type="Proteomes" id="UP001620626"/>
    </source>
</evidence>
<proteinExistence type="predicted"/>
<evidence type="ECO:0008006" key="3">
    <source>
        <dbReference type="Google" id="ProtNLM"/>
    </source>
</evidence>
<dbReference type="InterPro" id="IPR009003">
    <property type="entry name" value="Peptidase_S1_PA"/>
</dbReference>
<organism evidence="1 2">
    <name type="scientific">Heterodera trifolii</name>
    <dbReference type="NCBI Taxonomy" id="157864"/>
    <lineage>
        <taxon>Eukaryota</taxon>
        <taxon>Metazoa</taxon>
        <taxon>Ecdysozoa</taxon>
        <taxon>Nematoda</taxon>
        <taxon>Chromadorea</taxon>
        <taxon>Rhabditida</taxon>
        <taxon>Tylenchina</taxon>
        <taxon>Tylenchomorpha</taxon>
        <taxon>Tylenchoidea</taxon>
        <taxon>Heteroderidae</taxon>
        <taxon>Heteroderinae</taxon>
        <taxon>Heterodera</taxon>
    </lineage>
</organism>
<dbReference type="EMBL" id="JBICBT010001358">
    <property type="protein sequence ID" value="KAL3071572.1"/>
    <property type="molecule type" value="Genomic_DNA"/>
</dbReference>
<dbReference type="Proteomes" id="UP001620626">
    <property type="component" value="Unassembled WGS sequence"/>
</dbReference>
<reference evidence="1 2" key="1">
    <citation type="submission" date="2024-10" db="EMBL/GenBank/DDBJ databases">
        <authorList>
            <person name="Kim D."/>
        </authorList>
    </citation>
    <scope>NUCLEOTIDE SEQUENCE [LARGE SCALE GENOMIC DNA]</scope>
    <source>
        <strain evidence="1">BH-2024</strain>
    </source>
</reference>
<dbReference type="InterPro" id="IPR043504">
    <property type="entry name" value="Peptidase_S1_PA_chymotrypsin"/>
</dbReference>
<dbReference type="SUPFAM" id="SSF50494">
    <property type="entry name" value="Trypsin-like serine proteases"/>
    <property type="match status" value="1"/>
</dbReference>
<keyword evidence="2" id="KW-1185">Reference proteome</keyword>
<dbReference type="AlphaFoldDB" id="A0ABD2HUP9"/>
<name>A0ABD2HUP9_9BILA</name>
<accession>A0ABD2HUP9</accession>
<gene>
    <name evidence="1" type="ORF">niasHT_031936</name>
</gene>
<evidence type="ECO:0000313" key="1">
    <source>
        <dbReference type="EMBL" id="KAL3071572.1"/>
    </source>
</evidence>